<feature type="binding site" evidence="9">
    <location>
        <position position="190"/>
    </location>
    <ligand>
        <name>ATP</name>
        <dbReference type="ChEBI" id="CHEBI:30616"/>
    </ligand>
</feature>
<feature type="binding site" evidence="9">
    <location>
        <position position="30"/>
    </location>
    <ligand>
        <name>ATP</name>
        <dbReference type="ChEBI" id="CHEBI:30616"/>
    </ligand>
</feature>
<feature type="binding site" evidence="9">
    <location>
        <begin position="137"/>
        <end position="139"/>
    </location>
    <ligand>
        <name>ATP</name>
        <dbReference type="ChEBI" id="CHEBI:30616"/>
    </ligand>
</feature>
<evidence type="ECO:0000256" key="4">
    <source>
        <dbReference type="ARBA" id="ARBA00022801"/>
    </source>
</evidence>
<evidence type="ECO:0000259" key="11">
    <source>
        <dbReference type="SMART" id="SM00382"/>
    </source>
</evidence>
<dbReference type="SMART" id="SM00382">
    <property type="entry name" value="AAA"/>
    <property type="match status" value="1"/>
</dbReference>
<feature type="binding site" evidence="9">
    <location>
        <position position="75"/>
    </location>
    <ligand>
        <name>Mg(2+)</name>
        <dbReference type="ChEBI" id="CHEBI:18420"/>
    </ligand>
</feature>
<dbReference type="Gene3D" id="3.40.50.300">
    <property type="entry name" value="P-loop containing nucleotide triphosphate hydrolases"/>
    <property type="match status" value="1"/>
</dbReference>
<name>A0A5C7J4D1_9BACT</name>
<dbReference type="Gene3D" id="1.10.10.10">
    <property type="entry name" value="Winged helix-like DNA-binding domain superfamily/Winged helix DNA-binding domain"/>
    <property type="match status" value="1"/>
</dbReference>
<dbReference type="Pfam" id="PF05496">
    <property type="entry name" value="RuvB_N"/>
    <property type="match status" value="1"/>
</dbReference>
<evidence type="ECO:0000256" key="6">
    <source>
        <dbReference type="ARBA" id="ARBA00023125"/>
    </source>
</evidence>
<feature type="binding site" evidence="9">
    <location>
        <position position="180"/>
    </location>
    <ligand>
        <name>ATP</name>
        <dbReference type="ChEBI" id="CHEBI:30616"/>
    </ligand>
</feature>
<evidence type="ECO:0000256" key="1">
    <source>
        <dbReference type="ARBA" id="ARBA00022490"/>
    </source>
</evidence>
<comment type="caution">
    <text evidence="9">Lacks conserved residue(s) required for the propagation of feature annotation.</text>
</comment>
<comment type="similarity">
    <text evidence="9">Belongs to the RuvB family.</text>
</comment>
<reference evidence="12 13" key="1">
    <citation type="submission" date="2018-09" db="EMBL/GenBank/DDBJ databases">
        <title>Metagenome Assembled Genomes from an Advanced Water Purification Facility.</title>
        <authorList>
            <person name="Stamps B.W."/>
            <person name="Spear J.R."/>
        </authorList>
    </citation>
    <scope>NUCLEOTIDE SEQUENCE [LARGE SCALE GENOMIC DNA]</scope>
    <source>
        <strain evidence="12">Bin_63_2</strain>
    </source>
</reference>
<dbReference type="GO" id="GO:0005737">
    <property type="term" value="C:cytoplasm"/>
    <property type="evidence" value="ECO:0007669"/>
    <property type="project" value="UniProtKB-SubCell"/>
</dbReference>
<dbReference type="InterPro" id="IPR003593">
    <property type="entry name" value="AAA+_ATPase"/>
</dbReference>
<keyword evidence="7 9" id="KW-0233">DNA recombination</keyword>
<feature type="binding site" evidence="9">
    <location>
        <position position="76"/>
    </location>
    <ligand>
        <name>ATP</name>
        <dbReference type="ChEBI" id="CHEBI:30616"/>
    </ligand>
</feature>
<protein>
    <recommendedName>
        <fullName evidence="9">Holliday junction branch migration complex subunit RuvB</fullName>
        <ecNumber evidence="9">3.6.4.-</ecNumber>
    </recommendedName>
</protein>
<dbReference type="GO" id="GO:0009378">
    <property type="term" value="F:four-way junction helicase activity"/>
    <property type="evidence" value="ECO:0007669"/>
    <property type="project" value="InterPro"/>
</dbReference>
<dbReference type="GO" id="GO:0006281">
    <property type="term" value="P:DNA repair"/>
    <property type="evidence" value="ECO:0007669"/>
    <property type="project" value="UniProtKB-UniRule"/>
</dbReference>
<keyword evidence="6 9" id="KW-0238">DNA-binding</keyword>
<dbReference type="GO" id="GO:0000400">
    <property type="term" value="F:four-way junction DNA binding"/>
    <property type="evidence" value="ECO:0007669"/>
    <property type="project" value="UniProtKB-UniRule"/>
</dbReference>
<feature type="region of interest" description="Disordered" evidence="10">
    <location>
        <begin position="1"/>
        <end position="31"/>
    </location>
</feature>
<evidence type="ECO:0000256" key="2">
    <source>
        <dbReference type="ARBA" id="ARBA00022741"/>
    </source>
</evidence>
<feature type="binding site" evidence="9">
    <location>
        <position position="29"/>
    </location>
    <ligand>
        <name>ATP</name>
        <dbReference type="ChEBI" id="CHEBI:30616"/>
    </ligand>
</feature>
<keyword evidence="1 9" id="KW-0963">Cytoplasm</keyword>
<evidence type="ECO:0000313" key="13">
    <source>
        <dbReference type="Proteomes" id="UP000321026"/>
    </source>
</evidence>
<dbReference type="CDD" id="cd00009">
    <property type="entry name" value="AAA"/>
    <property type="match status" value="1"/>
</dbReference>
<comment type="function">
    <text evidence="9">The RuvA-RuvB-RuvC complex processes Holliday junction (HJ) DNA during genetic recombination and DNA repair, while the RuvA-RuvB complex plays an important role in the rescue of blocked DNA replication forks via replication fork reversal (RFR). RuvA specifically binds to HJ cruciform DNA, conferring on it an open structure. The RuvB hexamer acts as an ATP-dependent pump, pulling dsDNA into and through the RuvAB complex. RuvB forms 2 homohexamers on either side of HJ DNA bound by 1 or 2 RuvA tetramers; 4 subunits per hexamer contact DNA at a time. Coordinated motions by a converter formed by DNA-disengaged RuvB subunits stimulates ATP hydrolysis and nucleotide exchange. Immobilization of the converter enables RuvB to convert the ATP-contained energy into a lever motion, pulling 2 nucleotides of DNA out of the RuvA tetramer per ATP hydrolyzed, thus driving DNA branch migration. The RuvB motors rotate together with the DNA substrate, which together with the progressing nucleotide cycle form the mechanistic basis for DNA recombination by continuous HJ branch migration. Branch migration allows RuvC to scan DNA until it finds its consensus sequence, where it cleaves and resolves cruciform DNA.</text>
</comment>
<keyword evidence="12" id="KW-0347">Helicase</keyword>
<evidence type="ECO:0000256" key="5">
    <source>
        <dbReference type="ARBA" id="ARBA00022840"/>
    </source>
</evidence>
<sequence>MAIKETNNDIHKRLIEPVTTTEDSGEESLRPKKLSEYIGQTMIKKHLQVALDSAKVRNTNVEHILFYGPPGLGKTTLAMLVAAETGASLRHTSGPAIDKPADMLSVLTSLQAGDVLFIDEIHRLKPVIEEILYSAMEDYQVDIMVGTGPGATSVKMDLPKFTLIGATTRLSSLSHPLRDRFGNVWKMDLYEDADLAKIVERTAKILGVELGNDEAHEVAKRSRGTPRIANRLTKIVRDYHTLGKLTELKRLFAEIHIDEYGLDDIDRQLLKLLGDNGTNPLGINTLSAMLGEEANTIEDVIEPYLIKIGLIERTPRGRVITMKGKQYVRT</sequence>
<dbReference type="NCBIfam" id="TIGR00635">
    <property type="entry name" value="ruvB"/>
    <property type="match status" value="1"/>
</dbReference>
<keyword evidence="4 9" id="KW-0378">Hydrolase</keyword>
<feature type="compositionally biased region" description="Basic and acidic residues" evidence="10">
    <location>
        <begin position="1"/>
        <end position="15"/>
    </location>
</feature>
<dbReference type="GO" id="GO:0006310">
    <property type="term" value="P:DNA recombination"/>
    <property type="evidence" value="ECO:0007669"/>
    <property type="project" value="UniProtKB-UniRule"/>
</dbReference>
<accession>A0A5C7J4D1</accession>
<evidence type="ECO:0000256" key="8">
    <source>
        <dbReference type="ARBA" id="ARBA00023204"/>
    </source>
</evidence>
<dbReference type="GO" id="GO:0005524">
    <property type="term" value="F:ATP binding"/>
    <property type="evidence" value="ECO:0007669"/>
    <property type="project" value="UniProtKB-UniRule"/>
</dbReference>
<dbReference type="GO" id="GO:0048476">
    <property type="term" value="C:Holliday junction resolvase complex"/>
    <property type="evidence" value="ECO:0007669"/>
    <property type="project" value="UniProtKB-UniRule"/>
</dbReference>
<feature type="binding site" evidence="9">
    <location>
        <position position="318"/>
    </location>
    <ligand>
        <name>DNA</name>
        <dbReference type="ChEBI" id="CHEBI:16991"/>
    </ligand>
</feature>
<evidence type="ECO:0000256" key="7">
    <source>
        <dbReference type="ARBA" id="ARBA00023172"/>
    </source>
</evidence>
<comment type="subunit">
    <text evidence="9">Homohexamer. Forms an RuvA(8)-RuvB(12)-Holliday junction (HJ) complex. HJ DNA is sandwiched between 2 RuvA tetramers; dsDNA enters through RuvA and exits via RuvB. An RuvB hexamer assembles on each DNA strand where it exits the tetramer. Each RuvB hexamer is contacted by two RuvA subunits (via domain III) on 2 adjacent RuvB subunits; this complex drives branch migration. In the full resolvosome a probable DNA-RuvA(4)-RuvB(12)-RuvC(2) complex forms which resolves the HJ.</text>
</comment>
<dbReference type="InterPro" id="IPR036390">
    <property type="entry name" value="WH_DNA-bd_sf"/>
</dbReference>
<feature type="binding site" evidence="9">
    <location>
        <position position="74"/>
    </location>
    <ligand>
        <name>ATP</name>
        <dbReference type="ChEBI" id="CHEBI:30616"/>
    </ligand>
</feature>
<evidence type="ECO:0000313" key="12">
    <source>
        <dbReference type="EMBL" id="TXG76259.1"/>
    </source>
</evidence>
<dbReference type="HAMAP" id="MF_00016">
    <property type="entry name" value="DNA_HJ_migration_RuvB"/>
    <property type="match status" value="1"/>
</dbReference>
<evidence type="ECO:0000256" key="3">
    <source>
        <dbReference type="ARBA" id="ARBA00022763"/>
    </source>
</evidence>
<evidence type="ECO:0000256" key="10">
    <source>
        <dbReference type="SAM" id="MobiDB-lite"/>
    </source>
</evidence>
<dbReference type="InterPro" id="IPR008823">
    <property type="entry name" value="RuvB_wg_C"/>
</dbReference>
<dbReference type="Gene3D" id="1.10.8.60">
    <property type="match status" value="1"/>
</dbReference>
<dbReference type="NCBIfam" id="NF000868">
    <property type="entry name" value="PRK00080.1"/>
    <property type="match status" value="1"/>
</dbReference>
<feature type="domain" description="AAA+ ATPase" evidence="11">
    <location>
        <begin position="60"/>
        <end position="191"/>
    </location>
</feature>
<dbReference type="InterPro" id="IPR004605">
    <property type="entry name" value="DNA_helicase_Holl-junc_RuvB"/>
</dbReference>
<dbReference type="InterPro" id="IPR027417">
    <property type="entry name" value="P-loop_NTPase"/>
</dbReference>
<organism evidence="12 13">
    <name type="scientific">Candidatus Dojkabacteria bacterium</name>
    <dbReference type="NCBI Taxonomy" id="2099670"/>
    <lineage>
        <taxon>Bacteria</taxon>
        <taxon>Candidatus Dojkabacteria</taxon>
    </lineage>
</organism>
<feature type="binding site" evidence="9">
    <location>
        <position position="75"/>
    </location>
    <ligand>
        <name>ATP</name>
        <dbReference type="ChEBI" id="CHEBI:30616"/>
    </ligand>
</feature>
<dbReference type="Proteomes" id="UP000321026">
    <property type="component" value="Unassembled WGS sequence"/>
</dbReference>
<proteinExistence type="inferred from homology"/>
<comment type="subcellular location">
    <subcellularLocation>
        <location evidence="9">Cytoplasm</location>
    </subcellularLocation>
</comment>
<feature type="binding site" evidence="9">
    <location>
        <position position="313"/>
    </location>
    <ligand>
        <name>DNA</name>
        <dbReference type="ChEBI" id="CHEBI:16991"/>
    </ligand>
</feature>
<keyword evidence="2 9" id="KW-0547">Nucleotide-binding</keyword>
<feature type="binding site" evidence="9">
    <location>
        <position position="227"/>
    </location>
    <ligand>
        <name>ATP</name>
        <dbReference type="ChEBI" id="CHEBI:30616"/>
    </ligand>
</feature>
<dbReference type="GO" id="GO:0016887">
    <property type="term" value="F:ATP hydrolysis activity"/>
    <property type="evidence" value="ECO:0007669"/>
    <property type="project" value="RHEA"/>
</dbReference>
<gene>
    <name evidence="9 12" type="primary">ruvB</name>
    <name evidence="12" type="ORF">E6Q11_04945</name>
</gene>
<dbReference type="SUPFAM" id="SSF46785">
    <property type="entry name" value="Winged helix' DNA-binding domain"/>
    <property type="match status" value="1"/>
</dbReference>
<keyword evidence="3 9" id="KW-0227">DNA damage</keyword>
<keyword evidence="8 9" id="KW-0234">DNA repair</keyword>
<dbReference type="EMBL" id="SSDS01000078">
    <property type="protein sequence ID" value="TXG76259.1"/>
    <property type="molecule type" value="Genomic_DNA"/>
</dbReference>
<dbReference type="SUPFAM" id="SSF52540">
    <property type="entry name" value="P-loop containing nucleoside triphosphate hydrolases"/>
    <property type="match status" value="1"/>
</dbReference>
<comment type="domain">
    <text evidence="9">Has 3 domains, the large (RuvB-L) and small ATPase (RuvB-S) domains and the C-terminal head (RuvB-H) domain. The head domain binds DNA, while the ATPase domains jointly bind ATP, ADP or are empty depending on the state of the subunit in the translocation cycle. During a single DNA translocation step the structure of each domain remains the same, but their relative positions change.</text>
</comment>
<keyword evidence="5 9" id="KW-0067">ATP-binding</keyword>
<comment type="catalytic activity">
    <reaction evidence="9">
        <text>ATP + H2O = ADP + phosphate + H(+)</text>
        <dbReference type="Rhea" id="RHEA:13065"/>
        <dbReference type="ChEBI" id="CHEBI:15377"/>
        <dbReference type="ChEBI" id="CHEBI:15378"/>
        <dbReference type="ChEBI" id="CHEBI:30616"/>
        <dbReference type="ChEBI" id="CHEBI:43474"/>
        <dbReference type="ChEBI" id="CHEBI:456216"/>
    </reaction>
</comment>
<dbReference type="AlphaFoldDB" id="A0A5C7J4D1"/>
<dbReference type="Pfam" id="PF05491">
    <property type="entry name" value="WHD_RuvB"/>
    <property type="match status" value="1"/>
</dbReference>
<dbReference type="InterPro" id="IPR008824">
    <property type="entry name" value="RuvB-like_N"/>
</dbReference>
<evidence type="ECO:0000256" key="9">
    <source>
        <dbReference type="HAMAP-Rule" id="MF_00016"/>
    </source>
</evidence>
<dbReference type="EC" id="3.6.4.-" evidence="9"/>
<dbReference type="InterPro" id="IPR036388">
    <property type="entry name" value="WH-like_DNA-bd_sf"/>
</dbReference>
<comment type="caution">
    <text evidence="12">The sequence shown here is derived from an EMBL/GenBank/DDBJ whole genome shotgun (WGS) entry which is preliminary data.</text>
</comment>
<feature type="region of interest" description="Head domain (RuvB-H)" evidence="9">
    <location>
        <begin position="259"/>
        <end position="330"/>
    </location>
</feature>
<feature type="binding site" evidence="9">
    <location>
        <position position="71"/>
    </location>
    <ligand>
        <name>ATP</name>
        <dbReference type="ChEBI" id="CHEBI:30616"/>
    </ligand>
</feature>
<dbReference type="PANTHER" id="PTHR42848:SF1">
    <property type="entry name" value="HOLLIDAY JUNCTION BRANCH MIGRATION COMPLEX SUBUNIT RUVB"/>
    <property type="match status" value="1"/>
</dbReference>
<dbReference type="PANTHER" id="PTHR42848">
    <property type="match status" value="1"/>
</dbReference>